<gene>
    <name evidence="9" type="ORF">EWM64_g650</name>
</gene>
<organism evidence="9 10">
    <name type="scientific">Hericium alpestre</name>
    <dbReference type="NCBI Taxonomy" id="135208"/>
    <lineage>
        <taxon>Eukaryota</taxon>
        <taxon>Fungi</taxon>
        <taxon>Dikarya</taxon>
        <taxon>Basidiomycota</taxon>
        <taxon>Agaricomycotina</taxon>
        <taxon>Agaricomycetes</taxon>
        <taxon>Russulales</taxon>
        <taxon>Hericiaceae</taxon>
        <taxon>Hericium</taxon>
    </lineage>
</organism>
<evidence type="ECO:0000313" key="9">
    <source>
        <dbReference type="EMBL" id="TFY83365.1"/>
    </source>
</evidence>
<keyword evidence="3" id="KW-0285">Flavoprotein</keyword>
<evidence type="ECO:0000256" key="7">
    <source>
        <dbReference type="SAM" id="Phobius"/>
    </source>
</evidence>
<evidence type="ECO:0000256" key="1">
    <source>
        <dbReference type="ARBA" id="ARBA00001974"/>
    </source>
</evidence>
<dbReference type="PANTHER" id="PTHR11552">
    <property type="entry name" value="GLUCOSE-METHANOL-CHOLINE GMC OXIDOREDUCTASE"/>
    <property type="match status" value="1"/>
</dbReference>
<dbReference type="Proteomes" id="UP000298061">
    <property type="component" value="Unassembled WGS sequence"/>
</dbReference>
<name>A0A4Z0A9H3_9AGAM</name>
<dbReference type="GO" id="GO:0050660">
    <property type="term" value="F:flavin adenine dinucleotide binding"/>
    <property type="evidence" value="ECO:0007669"/>
    <property type="project" value="InterPro"/>
</dbReference>
<dbReference type="Gene3D" id="3.50.50.60">
    <property type="entry name" value="FAD/NAD(P)-binding domain"/>
    <property type="match status" value="1"/>
</dbReference>
<comment type="similarity">
    <text evidence="2">Belongs to the GMC oxidoreductase family.</text>
</comment>
<keyword evidence="7" id="KW-1133">Transmembrane helix</keyword>
<dbReference type="Pfam" id="PF00732">
    <property type="entry name" value="GMC_oxred_N"/>
    <property type="match status" value="1"/>
</dbReference>
<evidence type="ECO:0000259" key="8">
    <source>
        <dbReference type="PROSITE" id="PS00624"/>
    </source>
</evidence>
<keyword evidence="7" id="KW-0472">Membrane</keyword>
<evidence type="ECO:0000256" key="6">
    <source>
        <dbReference type="ARBA" id="ARBA00023002"/>
    </source>
</evidence>
<evidence type="ECO:0000313" key="10">
    <source>
        <dbReference type="Proteomes" id="UP000298061"/>
    </source>
</evidence>
<dbReference type="PROSITE" id="PS00624">
    <property type="entry name" value="GMC_OXRED_2"/>
    <property type="match status" value="1"/>
</dbReference>
<dbReference type="InterPro" id="IPR000172">
    <property type="entry name" value="GMC_OxRdtase_N"/>
</dbReference>
<dbReference type="EMBL" id="SFCI01000034">
    <property type="protein sequence ID" value="TFY83365.1"/>
    <property type="molecule type" value="Genomic_DNA"/>
</dbReference>
<evidence type="ECO:0000256" key="5">
    <source>
        <dbReference type="ARBA" id="ARBA00022827"/>
    </source>
</evidence>
<dbReference type="AlphaFoldDB" id="A0A4Z0A9H3"/>
<comment type="caution">
    <text evidence="9">The sequence shown here is derived from an EMBL/GenBank/DDBJ whole genome shotgun (WGS) entry which is preliminary data.</text>
</comment>
<reference evidence="9 10" key="1">
    <citation type="submission" date="2019-02" db="EMBL/GenBank/DDBJ databases">
        <title>Genome sequencing of the rare red list fungi Hericium alpestre (H. flagellum).</title>
        <authorList>
            <person name="Buettner E."/>
            <person name="Kellner H."/>
        </authorList>
    </citation>
    <scope>NUCLEOTIDE SEQUENCE [LARGE SCALE GENOMIC DNA]</scope>
    <source>
        <strain evidence="9 10">DSM 108284</strain>
    </source>
</reference>
<feature type="transmembrane region" description="Helical" evidence="7">
    <location>
        <begin position="12"/>
        <end position="33"/>
    </location>
</feature>
<dbReference type="STRING" id="135208.A0A4Z0A9H3"/>
<feature type="domain" description="Glucose-methanol-choline oxidoreductase N-terminal" evidence="8">
    <location>
        <begin position="655"/>
        <end position="669"/>
    </location>
</feature>
<dbReference type="Pfam" id="PF05199">
    <property type="entry name" value="GMC_oxred_C"/>
    <property type="match status" value="1"/>
</dbReference>
<dbReference type="InterPro" id="IPR012132">
    <property type="entry name" value="GMC_OxRdtase"/>
</dbReference>
<keyword evidence="7" id="KW-0812">Transmembrane</keyword>
<accession>A0A4Z0A9H3</accession>
<comment type="cofactor">
    <cofactor evidence="1">
        <name>FAD</name>
        <dbReference type="ChEBI" id="CHEBI:57692"/>
    </cofactor>
</comment>
<dbReference type="InterPro" id="IPR036188">
    <property type="entry name" value="FAD/NAD-bd_sf"/>
</dbReference>
<protein>
    <recommendedName>
        <fullName evidence="8">Glucose-methanol-choline oxidoreductase N-terminal domain-containing protein</fullName>
    </recommendedName>
</protein>
<dbReference type="InterPro" id="IPR045339">
    <property type="entry name" value="DUF6534"/>
</dbReference>
<proteinExistence type="inferred from homology"/>
<dbReference type="InterPro" id="IPR007867">
    <property type="entry name" value="GMC_OxRtase_C"/>
</dbReference>
<dbReference type="SUPFAM" id="SSF54373">
    <property type="entry name" value="FAD-linked reductases, C-terminal domain"/>
    <property type="match status" value="1"/>
</dbReference>
<keyword evidence="10" id="KW-1185">Reference proteome</keyword>
<dbReference type="SUPFAM" id="SSF51905">
    <property type="entry name" value="FAD/NAD(P)-binding domain"/>
    <property type="match status" value="1"/>
</dbReference>
<evidence type="ECO:0000256" key="4">
    <source>
        <dbReference type="ARBA" id="ARBA00022729"/>
    </source>
</evidence>
<dbReference type="OrthoDB" id="269227at2759"/>
<dbReference type="Gene3D" id="3.30.560.10">
    <property type="entry name" value="Glucose Oxidase, domain 3"/>
    <property type="match status" value="1"/>
</dbReference>
<sequence length="954" mass="103877">MYAPSVPPDIAVYTGPLALGFLFNVGLFGALSVQVCRCFGRETYHADGLTFSKDIYHLCFVKDQWKIRAVVYCTYIWELLQTILIIRDAYVILGSGWGDLAKPLAPELLWFSVPIQTGFGTGVLTACISAVDCVLFITFQDNNLHVAPALALGKLYSNSLMVLLNNRLRTQPANMSSIRWDEQSPEQYSGGDVVLDRRRLTAGARRMDQNGLVNAEPRGVTVRVDVQTEDHPELELDNMTKQASSTASDADHGAARSVQWRSLCDSAQHLEESLRHAHSGDWIIQHNGAHVSPELIIRSILSSSARLVCIRRSIIMVLNAPSEAPLPPKHDLRFFLSWPSLEAGDLSLQTHIKDTDAQACIVSSRETSSIIMPLCSEADFTQITFDYVIIGAGNAGLPLAVRLSEDPNVTVGVLEAGDNHLDSPDIQCPGLVLKNVANPKYDWTFFSTPQKNANNRSIIQPRGKGLGGSSLLNFLINSRPSKADFDALSALGNEGWDWETVLQYTKKSETLVPLVDDALAQSYSLPDAELHGISGPIKKTYPSWCDPFHFSIIKSLEALGVPWNKEPGGGINVGSSTGLTNVDPASATRSYAASDYYAPHAARQNLYILTGALVSKIVFEDAEDGLKKAVGVDFVHQGTLLTIRGIRKEVIVSAGAMQTPALLELSGIGNPQILAKHDFPSLIDLPGVGENFQDHVLTFCIYEANPKLQTLDVLGDPTVLEEQIELYKEKKGLMAGSVVHTFSYLPASAFVPPEEIKRWQDDQGEAGQAASPGLKKQHDLIRSWFSDSQETTAEIMFLPGHFVCPDPLPQPGKRYMSLAISVTHPLSRGSVHITSSNPSDLPAIDPNYFGNPVDLEILVNAQDILGHVLPAKNASDAELREHVKNTCGPAFHPLGTAAMLPREDGGVVDSKLKVYGTSNLRVVDCSILPMEISCHIQSTAYALAEKAADIIKAA</sequence>
<dbReference type="GO" id="GO:0016614">
    <property type="term" value="F:oxidoreductase activity, acting on CH-OH group of donors"/>
    <property type="evidence" value="ECO:0007669"/>
    <property type="project" value="InterPro"/>
</dbReference>
<evidence type="ECO:0000256" key="3">
    <source>
        <dbReference type="ARBA" id="ARBA00022630"/>
    </source>
</evidence>
<dbReference type="Pfam" id="PF20152">
    <property type="entry name" value="DUF6534"/>
    <property type="match status" value="1"/>
</dbReference>
<dbReference type="PANTHER" id="PTHR11552:SF201">
    <property type="entry name" value="GLUCOSE-METHANOL-CHOLINE OXIDOREDUCTASE N-TERMINAL DOMAIN-CONTAINING PROTEIN"/>
    <property type="match status" value="1"/>
</dbReference>
<evidence type="ECO:0000256" key="2">
    <source>
        <dbReference type="ARBA" id="ARBA00010790"/>
    </source>
</evidence>
<keyword evidence="6" id="KW-0560">Oxidoreductase</keyword>
<keyword evidence="5" id="KW-0274">FAD</keyword>
<keyword evidence="4" id="KW-0732">Signal</keyword>